<evidence type="ECO:0000313" key="1">
    <source>
        <dbReference type="EMBL" id="CAG8828322.1"/>
    </source>
</evidence>
<organism evidence="1 2">
    <name type="scientific">Racocetra persica</name>
    <dbReference type="NCBI Taxonomy" id="160502"/>
    <lineage>
        <taxon>Eukaryota</taxon>
        <taxon>Fungi</taxon>
        <taxon>Fungi incertae sedis</taxon>
        <taxon>Mucoromycota</taxon>
        <taxon>Glomeromycotina</taxon>
        <taxon>Glomeromycetes</taxon>
        <taxon>Diversisporales</taxon>
        <taxon>Gigasporaceae</taxon>
        <taxon>Racocetra</taxon>
    </lineage>
</organism>
<keyword evidence="2" id="KW-1185">Reference proteome</keyword>
<feature type="non-terminal residue" evidence="1">
    <location>
        <position position="1"/>
    </location>
</feature>
<feature type="non-terminal residue" evidence="1">
    <location>
        <position position="214"/>
    </location>
</feature>
<reference evidence="1" key="1">
    <citation type="submission" date="2021-06" db="EMBL/GenBank/DDBJ databases">
        <authorList>
            <person name="Kallberg Y."/>
            <person name="Tangrot J."/>
            <person name="Rosling A."/>
        </authorList>
    </citation>
    <scope>NUCLEOTIDE SEQUENCE</scope>
    <source>
        <strain evidence="1">MA461A</strain>
    </source>
</reference>
<name>A0ACA9S754_9GLOM</name>
<sequence length="214" mass="24590">KLFYLKHIIWSIKPVRNTEDLDIRDRQPSPLAKSETLISADFFDFSKHPNLIVYVLDSQNPINLRNLYEGNHNVSWEEDFIQVFIVLDNINSPENKDIIVKAKRKEKAIKTNNYETVGGYTFITDDFGRPVNKYLDEPFPLATGPARRCNHGPSIALQTYTLASIILLKDNDMLWLAIIGHTSLFVSKRINLVEYNKMIGFLDAEVMDLNNSDS</sequence>
<evidence type="ECO:0000313" key="2">
    <source>
        <dbReference type="Proteomes" id="UP000789920"/>
    </source>
</evidence>
<dbReference type="Proteomes" id="UP000789920">
    <property type="component" value="Unassembled WGS sequence"/>
</dbReference>
<accession>A0ACA9S754</accession>
<comment type="caution">
    <text evidence="1">The sequence shown here is derived from an EMBL/GenBank/DDBJ whole genome shotgun (WGS) entry which is preliminary data.</text>
</comment>
<dbReference type="EMBL" id="CAJVQC010095313">
    <property type="protein sequence ID" value="CAG8828322.1"/>
    <property type="molecule type" value="Genomic_DNA"/>
</dbReference>
<gene>
    <name evidence="1" type="ORF">RPERSI_LOCUS27211</name>
</gene>
<protein>
    <submittedName>
        <fullName evidence="1">36973_t:CDS:1</fullName>
    </submittedName>
</protein>
<proteinExistence type="predicted"/>